<sequence length="230" mass="26160">MNKDYWKFGRMGHFVTVCKQVNKLRVATVDEDSKKAEQQGEILCIGDVDIKHRRSSRPETEFVVNGSMVELIIDSGSMHTIVRKAMFLEHWKSVIWLPKDFNPVGYQGAKMYIVGYMETTVEFGSTVIKVKVYVAEDGTPILGWMQHYDLNIVVNPRAANQVMAVIDISLSNIPEKARDVFKEKCSYLKGYVHNIVLKPDAVPVQHKLRRIPLVARAPVKEMLEEIIALG</sequence>
<keyword evidence="2" id="KW-1185">Reference proteome</keyword>
<dbReference type="PANTHER" id="PTHR37984">
    <property type="entry name" value="PROTEIN CBG26694"/>
    <property type="match status" value="1"/>
</dbReference>
<organism evidence="1 2">
    <name type="scientific">Pleurodeles waltl</name>
    <name type="common">Iberian ribbed newt</name>
    <dbReference type="NCBI Taxonomy" id="8319"/>
    <lineage>
        <taxon>Eukaryota</taxon>
        <taxon>Metazoa</taxon>
        <taxon>Chordata</taxon>
        <taxon>Craniata</taxon>
        <taxon>Vertebrata</taxon>
        <taxon>Euteleostomi</taxon>
        <taxon>Amphibia</taxon>
        <taxon>Batrachia</taxon>
        <taxon>Caudata</taxon>
        <taxon>Salamandroidea</taxon>
        <taxon>Salamandridae</taxon>
        <taxon>Pleurodelinae</taxon>
        <taxon>Pleurodeles</taxon>
    </lineage>
</organism>
<proteinExistence type="predicted"/>
<evidence type="ECO:0000313" key="1">
    <source>
        <dbReference type="EMBL" id="KAJ1127038.1"/>
    </source>
</evidence>
<comment type="caution">
    <text evidence="1">The sequence shown here is derived from an EMBL/GenBank/DDBJ whole genome shotgun (WGS) entry which is preliminary data.</text>
</comment>
<dbReference type="EMBL" id="JANPWB010000011">
    <property type="protein sequence ID" value="KAJ1127038.1"/>
    <property type="molecule type" value="Genomic_DNA"/>
</dbReference>
<dbReference type="InterPro" id="IPR050951">
    <property type="entry name" value="Retrovirus_Pol_polyprotein"/>
</dbReference>
<dbReference type="InterPro" id="IPR021109">
    <property type="entry name" value="Peptidase_aspartic_dom_sf"/>
</dbReference>
<evidence type="ECO:0000313" key="2">
    <source>
        <dbReference type="Proteomes" id="UP001066276"/>
    </source>
</evidence>
<accession>A0AAV7PKD9</accession>
<dbReference type="Gene3D" id="2.40.70.10">
    <property type="entry name" value="Acid Proteases"/>
    <property type="match status" value="1"/>
</dbReference>
<dbReference type="SUPFAM" id="SSF50630">
    <property type="entry name" value="Acid proteases"/>
    <property type="match status" value="1"/>
</dbReference>
<dbReference type="AlphaFoldDB" id="A0AAV7PKD9"/>
<dbReference type="PANTHER" id="PTHR37984:SF9">
    <property type="entry name" value="INTEGRASE CATALYTIC DOMAIN-CONTAINING PROTEIN"/>
    <property type="match status" value="1"/>
</dbReference>
<protein>
    <submittedName>
        <fullName evidence="1">Uncharacterized protein</fullName>
    </submittedName>
</protein>
<reference evidence="1" key="1">
    <citation type="journal article" date="2022" name="bioRxiv">
        <title>Sequencing and chromosome-scale assembly of the giantPleurodeles waltlgenome.</title>
        <authorList>
            <person name="Brown T."/>
            <person name="Elewa A."/>
            <person name="Iarovenko S."/>
            <person name="Subramanian E."/>
            <person name="Araus A.J."/>
            <person name="Petzold A."/>
            <person name="Susuki M."/>
            <person name="Suzuki K.-i.T."/>
            <person name="Hayashi T."/>
            <person name="Toyoda A."/>
            <person name="Oliveira C."/>
            <person name="Osipova E."/>
            <person name="Leigh N.D."/>
            <person name="Simon A."/>
            <person name="Yun M.H."/>
        </authorList>
    </citation>
    <scope>NUCLEOTIDE SEQUENCE</scope>
    <source>
        <strain evidence="1">20211129_DDA</strain>
        <tissue evidence="1">Liver</tissue>
    </source>
</reference>
<dbReference type="Proteomes" id="UP001066276">
    <property type="component" value="Chromosome 7"/>
</dbReference>
<name>A0AAV7PKD9_PLEWA</name>
<gene>
    <name evidence="1" type="ORF">NDU88_005444</name>
</gene>